<keyword evidence="3" id="KW-1185">Reference proteome</keyword>
<feature type="transmembrane region" description="Helical" evidence="1">
    <location>
        <begin position="65"/>
        <end position="85"/>
    </location>
</feature>
<proteinExistence type="predicted"/>
<sequence length="171" mass="18220">METGTSCSDAAHLNARRTRPMRRFTSVRPPFFHHLGANGFQRGRAEIFRESVAVQGLQNPERLPVFGNFLGGCAVGTAVVLFGVAPKSEKNLVNGRFEGTGNGTGHNRAGSNFRDDATVLGPALGGIVNAQVHVATLAGDGSDRDDGLSGWFVEPIGRDGNRARHAKTLLR</sequence>
<protein>
    <submittedName>
        <fullName evidence="2">Uncharacterized protein</fullName>
    </submittedName>
</protein>
<reference evidence="2 3" key="1">
    <citation type="submission" date="2019-05" db="EMBL/GenBank/DDBJ databases">
        <authorList>
            <consortium name="Science for Life Laboratories"/>
        </authorList>
    </citation>
    <scope>NUCLEOTIDE SEQUENCE [LARGE SCALE GENOMIC DNA]</scope>
    <source>
        <strain evidence="2">Soil9</strain>
    </source>
</reference>
<gene>
    <name evidence="2" type="ORF">SOIL9_36150</name>
</gene>
<dbReference type="Proteomes" id="UP000464178">
    <property type="component" value="Chromosome"/>
</dbReference>
<dbReference type="EMBL" id="LR593886">
    <property type="protein sequence ID" value="VTR94099.1"/>
    <property type="molecule type" value="Genomic_DNA"/>
</dbReference>
<name>A0A6P2CYY0_9BACT</name>
<evidence type="ECO:0000313" key="2">
    <source>
        <dbReference type="EMBL" id="VTR94099.1"/>
    </source>
</evidence>
<dbReference type="KEGG" id="gms:SOIL9_36150"/>
<evidence type="ECO:0000313" key="3">
    <source>
        <dbReference type="Proteomes" id="UP000464178"/>
    </source>
</evidence>
<evidence type="ECO:0000256" key="1">
    <source>
        <dbReference type="SAM" id="Phobius"/>
    </source>
</evidence>
<dbReference type="AlphaFoldDB" id="A0A6P2CYY0"/>
<keyword evidence="1" id="KW-1133">Transmembrane helix</keyword>
<organism evidence="2 3">
    <name type="scientific">Gemmata massiliana</name>
    <dbReference type="NCBI Taxonomy" id="1210884"/>
    <lineage>
        <taxon>Bacteria</taxon>
        <taxon>Pseudomonadati</taxon>
        <taxon>Planctomycetota</taxon>
        <taxon>Planctomycetia</taxon>
        <taxon>Gemmatales</taxon>
        <taxon>Gemmataceae</taxon>
        <taxon>Gemmata</taxon>
    </lineage>
</organism>
<accession>A0A6P2CYY0</accession>
<keyword evidence="1" id="KW-0472">Membrane</keyword>
<keyword evidence="1" id="KW-0812">Transmembrane</keyword>